<evidence type="ECO:0000259" key="5">
    <source>
        <dbReference type="Pfam" id="PF00389"/>
    </source>
</evidence>
<evidence type="ECO:0000256" key="3">
    <source>
        <dbReference type="ARBA" id="ARBA00023027"/>
    </source>
</evidence>
<evidence type="ECO:0000256" key="2">
    <source>
        <dbReference type="ARBA" id="ARBA00023002"/>
    </source>
</evidence>
<protein>
    <submittedName>
        <fullName evidence="7">D-2-hydroxyacid dehydrogenase</fullName>
    </submittedName>
</protein>
<gene>
    <name evidence="7" type="ORF">GLW07_18580</name>
</gene>
<proteinExistence type="inferred from homology"/>
<accession>A0A845F3I9</accession>
<dbReference type="PANTHER" id="PTHR43333:SF1">
    <property type="entry name" value="D-ISOMER SPECIFIC 2-HYDROXYACID DEHYDROGENASE NAD-BINDING DOMAIN-CONTAINING PROTEIN"/>
    <property type="match status" value="1"/>
</dbReference>
<comment type="similarity">
    <text evidence="1 4">Belongs to the D-isomer specific 2-hydroxyacid dehydrogenase family.</text>
</comment>
<dbReference type="PANTHER" id="PTHR43333">
    <property type="entry name" value="2-HACID_DH_C DOMAIN-CONTAINING PROTEIN"/>
    <property type="match status" value="1"/>
</dbReference>
<sequence length="316" mass="35807">MKVISTGKLKTTIKVHLKENYPELTFLFFSSMAEAEPYLSEAEVLLTYGEDVNDTHIQKATQLKWIMVLSAGLERMPLQAIKEKKILLTNARGIHRIPMAEYTLSVMLQVARDTKVVLANESSKIWKKKTPIREITGSTIGIIGTGAIGSEIARVAKAFRIKTLGVNRSGHRVEHFDEIYKNDDLLTMLPKCDFVISVLPSTNETMNYFKKEQFLAMKDSGVFINIGRGDTVEEQDLIDALNDNHLAHAVLDVFKNEPLDASHPFWEMDNVTVTPHHSAISDNYQPRAIEIFEHNLLQYQNGMNDFKNVIDPDRGY</sequence>
<dbReference type="Pfam" id="PF02826">
    <property type="entry name" value="2-Hacid_dh_C"/>
    <property type="match status" value="1"/>
</dbReference>
<comment type="caution">
    <text evidence="7">The sequence shown here is derived from an EMBL/GenBank/DDBJ whole genome shotgun (WGS) entry which is preliminary data.</text>
</comment>
<organism evidence="7 8">
    <name type="scientific">Guptibacillus hwajinpoensis</name>
    <dbReference type="NCBI Taxonomy" id="208199"/>
    <lineage>
        <taxon>Bacteria</taxon>
        <taxon>Bacillati</taxon>
        <taxon>Bacillota</taxon>
        <taxon>Bacilli</taxon>
        <taxon>Bacillales</taxon>
        <taxon>Guptibacillaceae</taxon>
        <taxon>Guptibacillus</taxon>
    </lineage>
</organism>
<keyword evidence="2 4" id="KW-0560">Oxidoreductase</keyword>
<evidence type="ECO:0000313" key="8">
    <source>
        <dbReference type="Proteomes" id="UP000447833"/>
    </source>
</evidence>
<dbReference type="InterPro" id="IPR006140">
    <property type="entry name" value="D-isomer_DH_NAD-bd"/>
</dbReference>
<name>A0A845F3I9_9BACL</name>
<dbReference type="RefSeq" id="WP_160920701.1">
    <property type="nucleotide sequence ID" value="NZ_WMEY01000006.1"/>
</dbReference>
<dbReference type="GO" id="GO:0051287">
    <property type="term" value="F:NAD binding"/>
    <property type="evidence" value="ECO:0007669"/>
    <property type="project" value="InterPro"/>
</dbReference>
<dbReference type="EMBL" id="WMEY01000006">
    <property type="protein sequence ID" value="MYL65369.1"/>
    <property type="molecule type" value="Genomic_DNA"/>
</dbReference>
<dbReference type="SUPFAM" id="SSF52283">
    <property type="entry name" value="Formate/glycerate dehydrogenase catalytic domain-like"/>
    <property type="match status" value="1"/>
</dbReference>
<dbReference type="SUPFAM" id="SSF51735">
    <property type="entry name" value="NAD(P)-binding Rossmann-fold domains"/>
    <property type="match status" value="1"/>
</dbReference>
<dbReference type="InterPro" id="IPR036291">
    <property type="entry name" value="NAD(P)-bd_dom_sf"/>
</dbReference>
<dbReference type="GO" id="GO:0016616">
    <property type="term" value="F:oxidoreductase activity, acting on the CH-OH group of donors, NAD or NADP as acceptor"/>
    <property type="evidence" value="ECO:0007669"/>
    <property type="project" value="InterPro"/>
</dbReference>
<dbReference type="Proteomes" id="UP000447833">
    <property type="component" value="Unassembled WGS sequence"/>
</dbReference>
<evidence type="ECO:0000259" key="6">
    <source>
        <dbReference type="Pfam" id="PF02826"/>
    </source>
</evidence>
<feature type="domain" description="D-isomer specific 2-hydroxyacid dehydrogenase catalytic" evidence="5">
    <location>
        <begin position="16"/>
        <end position="302"/>
    </location>
</feature>
<evidence type="ECO:0000313" key="7">
    <source>
        <dbReference type="EMBL" id="MYL65369.1"/>
    </source>
</evidence>
<keyword evidence="3" id="KW-0520">NAD</keyword>
<evidence type="ECO:0000256" key="1">
    <source>
        <dbReference type="ARBA" id="ARBA00005854"/>
    </source>
</evidence>
<reference evidence="7 8" key="1">
    <citation type="submission" date="2019-11" db="EMBL/GenBank/DDBJ databases">
        <title>Genome sequences of 17 halophilic strains isolated from different environments.</title>
        <authorList>
            <person name="Furrow R.E."/>
        </authorList>
    </citation>
    <scope>NUCLEOTIDE SEQUENCE [LARGE SCALE GENOMIC DNA]</scope>
    <source>
        <strain evidence="7 8">22506_14_FS</strain>
    </source>
</reference>
<dbReference type="CDD" id="cd05300">
    <property type="entry name" value="2-Hacid_dh_1"/>
    <property type="match status" value="1"/>
</dbReference>
<dbReference type="Pfam" id="PF00389">
    <property type="entry name" value="2-Hacid_dh"/>
    <property type="match status" value="1"/>
</dbReference>
<dbReference type="AlphaFoldDB" id="A0A845F3I9"/>
<dbReference type="InterPro" id="IPR006139">
    <property type="entry name" value="D-isomer_2_OHA_DH_cat_dom"/>
</dbReference>
<dbReference type="FunFam" id="3.40.50.720:FF:000363">
    <property type="entry name" value="D-isomer specific 2-hydroxyacid dehydrogenase"/>
    <property type="match status" value="1"/>
</dbReference>
<dbReference type="Gene3D" id="3.40.50.720">
    <property type="entry name" value="NAD(P)-binding Rossmann-like Domain"/>
    <property type="match status" value="2"/>
</dbReference>
<feature type="domain" description="D-isomer specific 2-hydroxyacid dehydrogenase NAD-binding" evidence="6">
    <location>
        <begin position="105"/>
        <end position="277"/>
    </location>
</feature>
<evidence type="ECO:0000256" key="4">
    <source>
        <dbReference type="RuleBase" id="RU003719"/>
    </source>
</evidence>